<dbReference type="GeneID" id="66125824"/>
<organism evidence="2 4">
    <name type="scientific">Pichia angusta</name>
    <name type="common">Yeast</name>
    <name type="synonym">Hansenula polymorpha</name>
    <dbReference type="NCBI Taxonomy" id="870730"/>
    <lineage>
        <taxon>Eukaryota</taxon>
        <taxon>Fungi</taxon>
        <taxon>Dikarya</taxon>
        <taxon>Ascomycota</taxon>
        <taxon>Saccharomycotina</taxon>
        <taxon>Pichiomycetes</taxon>
        <taxon>Pichiales</taxon>
        <taxon>Pichiaceae</taxon>
        <taxon>Ogataea</taxon>
    </lineage>
</organism>
<dbReference type="AlphaFoldDB" id="A0AAN6DHL5"/>
<accession>A0AAN6DHL5</accession>
<evidence type="ECO:0000313" key="3">
    <source>
        <dbReference type="EMBL" id="KAG7849860.1"/>
    </source>
</evidence>
<evidence type="ECO:0000313" key="2">
    <source>
        <dbReference type="EMBL" id="KAG7820336.1"/>
    </source>
</evidence>
<gene>
    <name evidence="2" type="ORF">KL928_001773</name>
    <name evidence="3" type="ORF">KL940_002228</name>
</gene>
<sequence>MSLDSKEQPPSYLEAVGENSAATYSTPSVQRERPTQVINSKQCRCKSCRRSFNRGCRRNLDARTFYGRPRRVGLIGLAVMGVGYAIDKISENKARNILPGDPKLGGVLCPKCEGQGTQSNDSVCVTCQGYGRIGRE</sequence>
<keyword evidence="5" id="KW-1185">Reference proteome</keyword>
<reference evidence="2 5" key="1">
    <citation type="journal article" date="2021" name="G3 (Bethesda)">
        <title>Genomic diversity, chromosomal rearrangements, and interspecies hybridization in the ogataea polymorpha species complex.</title>
        <authorList>
            <person name="Hanson S.J."/>
            <person name="Cinneide E.O."/>
            <person name="Salzberg L.I."/>
            <person name="Wolfe K.H."/>
            <person name="McGowan J."/>
            <person name="Fitzpatrick D.A."/>
            <person name="Matlin K."/>
        </authorList>
    </citation>
    <scope>NUCLEOTIDE SEQUENCE</scope>
    <source>
        <strain evidence="3">51-138</strain>
        <strain evidence="2">61-244</strain>
    </source>
</reference>
<evidence type="ECO:0000256" key="1">
    <source>
        <dbReference type="SAM" id="MobiDB-lite"/>
    </source>
</evidence>
<dbReference type="RefSeq" id="XP_043061050.1">
    <property type="nucleotide sequence ID" value="XM_043202175.1"/>
</dbReference>
<dbReference type="EMBL" id="JAHLUX010000003">
    <property type="protein sequence ID" value="KAG7820336.1"/>
    <property type="molecule type" value="Genomic_DNA"/>
</dbReference>
<comment type="caution">
    <text evidence="2">The sequence shown here is derived from an EMBL/GenBank/DDBJ whole genome shotgun (WGS) entry which is preliminary data.</text>
</comment>
<proteinExistence type="predicted"/>
<dbReference type="Proteomes" id="UP001197328">
    <property type="component" value="Unassembled WGS sequence"/>
</dbReference>
<feature type="compositionally biased region" description="Polar residues" evidence="1">
    <location>
        <begin position="20"/>
        <end position="29"/>
    </location>
</feature>
<evidence type="ECO:0000313" key="4">
    <source>
        <dbReference type="Proteomes" id="UP001196530"/>
    </source>
</evidence>
<evidence type="ECO:0000313" key="5">
    <source>
        <dbReference type="Proteomes" id="UP001197328"/>
    </source>
</evidence>
<dbReference type="EMBL" id="JAHLVD010000005">
    <property type="protein sequence ID" value="KAG7849860.1"/>
    <property type="molecule type" value="Genomic_DNA"/>
</dbReference>
<protein>
    <submittedName>
        <fullName evidence="2">Uncharacterized protein</fullName>
    </submittedName>
</protein>
<feature type="region of interest" description="Disordered" evidence="1">
    <location>
        <begin position="1"/>
        <end position="33"/>
    </location>
</feature>
<dbReference type="Proteomes" id="UP001196530">
    <property type="component" value="Unassembled WGS sequence"/>
</dbReference>
<name>A0AAN6DHL5_PICAN</name>